<feature type="domain" description="Methyltransferase small" evidence="3">
    <location>
        <begin position="30"/>
        <end position="198"/>
    </location>
</feature>
<dbReference type="CDD" id="cd02440">
    <property type="entry name" value="AdoMet_MTases"/>
    <property type="match status" value="1"/>
</dbReference>
<accession>A0A9X8RET9</accession>
<gene>
    <name evidence="4" type="ORF">SAMN05878482_11555</name>
</gene>
<evidence type="ECO:0000313" key="5">
    <source>
        <dbReference type="Proteomes" id="UP000185829"/>
    </source>
</evidence>
<reference evidence="4 5" key="1">
    <citation type="submission" date="2017-01" db="EMBL/GenBank/DDBJ databases">
        <authorList>
            <person name="Varghese N."/>
            <person name="Submissions S."/>
        </authorList>
    </citation>
    <scope>NUCLEOTIDE SEQUENCE [LARGE SCALE GENOMIC DNA]</scope>
    <source>
        <strain evidence="4 5">RUG2-6</strain>
    </source>
</reference>
<dbReference type="GO" id="GO:0032259">
    <property type="term" value="P:methylation"/>
    <property type="evidence" value="ECO:0007669"/>
    <property type="project" value="UniProtKB-KW"/>
</dbReference>
<dbReference type="GO" id="GO:0008757">
    <property type="term" value="F:S-adenosylmethionine-dependent methyltransferase activity"/>
    <property type="evidence" value="ECO:0007669"/>
    <property type="project" value="InterPro"/>
</dbReference>
<dbReference type="InterPro" id="IPR046977">
    <property type="entry name" value="RsmC/RlmG"/>
</dbReference>
<dbReference type="PANTHER" id="PTHR47816">
    <property type="entry name" value="RIBOSOMAL RNA SMALL SUBUNIT METHYLTRANSFERASE C"/>
    <property type="match status" value="1"/>
</dbReference>
<sequence length="203" mass="22559">MTLTEHYYSHKPDVVSNPKFWDFTLKGRTFRFKSDNGVFSKKEVDFGSRLLVESFNLDEAVEGDILDVGCGYGPIGISIAAAYPDRTIEMIDINSRAVELSKENAASNGISNVKVYESDRFDKVASNQFAAILTNPPIRAGKSVVHEILEEGYRSLVAGGELWVVIQKKQGAPSAMDKMEQLFGNIEVPVKKKGYYILLSKKV</sequence>
<dbReference type="PANTHER" id="PTHR47816:SF4">
    <property type="entry name" value="RIBOSOMAL RNA SMALL SUBUNIT METHYLTRANSFERASE C"/>
    <property type="match status" value="1"/>
</dbReference>
<dbReference type="InterPro" id="IPR007848">
    <property type="entry name" value="Small_mtfrase_dom"/>
</dbReference>
<dbReference type="Pfam" id="PF05175">
    <property type="entry name" value="MTS"/>
    <property type="match status" value="1"/>
</dbReference>
<evidence type="ECO:0000256" key="2">
    <source>
        <dbReference type="ARBA" id="ARBA00022679"/>
    </source>
</evidence>
<dbReference type="SUPFAM" id="SSF53335">
    <property type="entry name" value="S-adenosyl-L-methionine-dependent methyltransferases"/>
    <property type="match status" value="1"/>
</dbReference>
<evidence type="ECO:0000313" key="4">
    <source>
        <dbReference type="EMBL" id="SIS11677.1"/>
    </source>
</evidence>
<comment type="caution">
    <text evidence="4">The sequence shown here is derived from an EMBL/GenBank/DDBJ whole genome shotgun (WGS) entry which is preliminary data.</text>
</comment>
<keyword evidence="1 4" id="KW-0489">Methyltransferase</keyword>
<dbReference type="AlphaFoldDB" id="A0A9X8RET9"/>
<evidence type="ECO:0000259" key="3">
    <source>
        <dbReference type="Pfam" id="PF05175"/>
    </source>
</evidence>
<protein>
    <submittedName>
        <fullName evidence="4">16S rRNA m(2)G 1207 methyltransferase</fullName>
    </submittedName>
</protein>
<name>A0A9X8RET9_9BACI</name>
<organism evidence="4 5">
    <name type="scientific">Peribacillus simplex</name>
    <dbReference type="NCBI Taxonomy" id="1478"/>
    <lineage>
        <taxon>Bacteria</taxon>
        <taxon>Bacillati</taxon>
        <taxon>Bacillota</taxon>
        <taxon>Bacilli</taxon>
        <taxon>Bacillales</taxon>
        <taxon>Bacillaceae</taxon>
        <taxon>Peribacillus</taxon>
    </lineage>
</organism>
<proteinExistence type="predicted"/>
<keyword evidence="2" id="KW-0808">Transferase</keyword>
<evidence type="ECO:0000256" key="1">
    <source>
        <dbReference type="ARBA" id="ARBA00022603"/>
    </source>
</evidence>
<dbReference type="InterPro" id="IPR029063">
    <property type="entry name" value="SAM-dependent_MTases_sf"/>
</dbReference>
<dbReference type="Gene3D" id="3.40.50.150">
    <property type="entry name" value="Vaccinia Virus protein VP39"/>
    <property type="match status" value="1"/>
</dbReference>
<dbReference type="Proteomes" id="UP000185829">
    <property type="component" value="Unassembled WGS sequence"/>
</dbReference>
<dbReference type="EMBL" id="FTMX01000015">
    <property type="protein sequence ID" value="SIS11677.1"/>
    <property type="molecule type" value="Genomic_DNA"/>
</dbReference>